<keyword evidence="5 10" id="KW-0812">Transmembrane</keyword>
<evidence type="ECO:0000256" key="7">
    <source>
        <dbReference type="ARBA" id="ARBA00023006"/>
    </source>
</evidence>
<evidence type="ECO:0000313" key="11">
    <source>
        <dbReference type="EMBL" id="KAJ8438132.1"/>
    </source>
</evidence>
<dbReference type="GO" id="GO:0006869">
    <property type="term" value="P:lipid transport"/>
    <property type="evidence" value="ECO:0007669"/>
    <property type="project" value="UniProtKB-KW"/>
</dbReference>
<evidence type="ECO:0000256" key="1">
    <source>
        <dbReference type="ARBA" id="ARBA00004511"/>
    </source>
</evidence>
<keyword evidence="12" id="KW-1185">Reference proteome</keyword>
<accession>A0A9Q1QDG0</accession>
<dbReference type="PANTHER" id="PTHR13038">
    <property type="entry name" value="APG9 AUTOPHAGY 9"/>
    <property type="match status" value="1"/>
</dbReference>
<evidence type="ECO:0000256" key="5">
    <source>
        <dbReference type="ARBA" id="ARBA00022692"/>
    </source>
</evidence>
<feature type="transmembrane region" description="Helical" evidence="10">
    <location>
        <begin position="505"/>
        <end position="525"/>
    </location>
</feature>
<dbReference type="EMBL" id="JAKOGI010000267">
    <property type="protein sequence ID" value="KAJ8438132.1"/>
    <property type="molecule type" value="Genomic_DNA"/>
</dbReference>
<feature type="transmembrane region" description="Helical" evidence="10">
    <location>
        <begin position="460"/>
        <end position="484"/>
    </location>
</feature>
<comment type="similarity">
    <text evidence="2 10">Belongs to the ATG9 family.</text>
</comment>
<feature type="transmembrane region" description="Helical" evidence="10">
    <location>
        <begin position="545"/>
        <end position="563"/>
    </location>
</feature>
<keyword evidence="8 10" id="KW-0445">Lipid transport</keyword>
<dbReference type="OrthoDB" id="2020634at2759"/>
<dbReference type="InterPro" id="IPR007241">
    <property type="entry name" value="Autophagy-rel_prot_9"/>
</dbReference>
<feature type="transmembrane region" description="Helical" evidence="10">
    <location>
        <begin position="424"/>
        <end position="445"/>
    </location>
</feature>
<name>A0A9Q1QDG0_9CARY</name>
<sequence>MECQIGGGEVNKIRKIGKNKDLPLIRQAYKENGLTVYSYYSYFQIMFRSQGGRNAVSIFKDDVPPKIELSNYGEVPSPGSEIPSMLVKGESLKVEPIADLDLFFEKLCRYYCEKGLWCIVVKWIVDLLCLDGLRNAKCGIDAVESGIRPCDLTKEALYQHPLTPLTIPKILILGHLAYFLYIGSSASFGFSHIPWAFVLEKVVYLQNTQQLCVFKDLSVHDIGMRLMQKENYLIGMINKGVLAFPVSKWTPGAGPPIKSGPNRSRQCLILTKTLEWTLNWSILQSMFDRRESRDSLSNPDTLKRRLQVMGLTMVLLSPFLVIFMLVYLFLRHAEQFYNHPTIASSQRWSHLSRGRALPEPPSIYTCNEVKCAPQDNGTYAVWIMTHQRLDSEGLVEHFFRHRINSNVIHASDYLKQFPSPIISVVAKIILFIAGGFAAVLIIVAFPDASLLEGHMLGRNLFWYAAVFGTITAISQAAVMDELLVLDPEGTMYLIGVSSSISGDSICLRLDAICLLYVFTFISGIPHHGFANTLTYQYHLIYRNDMTGRVASIFLTPYLLIFVVPKVIFHLLLEIALLHFVVAFATLNLSFISFSFGQRVDDILQFIAEFTVNIEGVGDTWQFQLWFPMKFTSLTEELPRKMEKSFLRHDFLRSFFVSSYPSSQPSAQGMQFLTTLKTFRDRKLQGTLRQQNAGNSYYFRREPSDNNLRPGCHLGSQWLVQTDPRPHPYLLHWFYVSGPHQLPNHIMDVPTVAADINHEQSKDFWGPSFSNKANQHRERWCNIFEDRTHSHLEASKPSPSEQSILQHHESGTMVAPTERHWWASEGPCNGGQQASFLEPPDFGHHTGPNQASFLESSEFHHYIGSNLHDSHSETSVDKQENEFHRSTATTCLKQLTQVNLVMLKNLIFTFDDIFRPSEPLTSNPDHADFA</sequence>
<dbReference type="GO" id="GO:0005776">
    <property type="term" value="C:autophagosome"/>
    <property type="evidence" value="ECO:0007669"/>
    <property type="project" value="TreeGrafter"/>
</dbReference>
<evidence type="ECO:0000256" key="3">
    <source>
        <dbReference type="ARBA" id="ARBA00018074"/>
    </source>
</evidence>
<evidence type="ECO:0000256" key="8">
    <source>
        <dbReference type="ARBA" id="ARBA00023055"/>
    </source>
</evidence>
<dbReference type="GO" id="GO:0034727">
    <property type="term" value="P:piecemeal microautophagy of the nucleus"/>
    <property type="evidence" value="ECO:0007669"/>
    <property type="project" value="TreeGrafter"/>
</dbReference>
<evidence type="ECO:0000256" key="2">
    <source>
        <dbReference type="ARBA" id="ARBA00006185"/>
    </source>
</evidence>
<evidence type="ECO:0000256" key="9">
    <source>
        <dbReference type="ARBA" id="ARBA00023136"/>
    </source>
</evidence>
<dbReference type="PANTHER" id="PTHR13038:SF10">
    <property type="entry name" value="AUTOPHAGY-RELATED PROTEIN 9"/>
    <property type="match status" value="1"/>
</dbReference>
<keyword evidence="7 10" id="KW-0072">Autophagy</keyword>
<protein>
    <recommendedName>
        <fullName evidence="3 10">Autophagy-related protein 9</fullName>
    </recommendedName>
</protein>
<keyword evidence="6 10" id="KW-1133">Transmembrane helix</keyword>
<proteinExistence type="inferred from homology"/>
<feature type="transmembrane region" description="Helical" evidence="10">
    <location>
        <begin position="308"/>
        <end position="330"/>
    </location>
</feature>
<comment type="function">
    <text evidence="10">Phospholipid scramblase involved in autophagy. Cycles between the preautophagosomal structure/phagophore assembly site (PAS) and the cytoplasmic vesicle pool and supplies membrane for the growing autophagosome. Lipid scramblase activity plays a key role in preautophagosomal structure/phagophore assembly by distributing the phospholipids that arrive through ATG2 from the cytoplasmic to the luminal leaflet of the bilayer, thereby driving autophagosomal membrane expansion.</text>
</comment>
<dbReference type="GO" id="GO:0034045">
    <property type="term" value="C:phagophore assembly site membrane"/>
    <property type="evidence" value="ECO:0007669"/>
    <property type="project" value="UniProtKB-SubCell"/>
</dbReference>
<dbReference type="GO" id="GO:0034497">
    <property type="term" value="P:protein localization to phagophore assembly site"/>
    <property type="evidence" value="ECO:0007669"/>
    <property type="project" value="TreeGrafter"/>
</dbReference>
<evidence type="ECO:0000256" key="10">
    <source>
        <dbReference type="RuleBase" id="RU364027"/>
    </source>
</evidence>
<evidence type="ECO:0000313" key="12">
    <source>
        <dbReference type="Proteomes" id="UP001153076"/>
    </source>
</evidence>
<comment type="caution">
    <text evidence="11">The sequence shown here is derived from an EMBL/GenBank/DDBJ whole genome shotgun (WGS) entry which is preliminary data.</text>
</comment>
<evidence type="ECO:0000256" key="6">
    <source>
        <dbReference type="ARBA" id="ARBA00022989"/>
    </source>
</evidence>
<dbReference type="Pfam" id="PF04109">
    <property type="entry name" value="ATG9"/>
    <property type="match status" value="3"/>
</dbReference>
<gene>
    <name evidence="11" type="ORF">Cgig2_033011</name>
</gene>
<reference evidence="11" key="1">
    <citation type="submission" date="2022-04" db="EMBL/GenBank/DDBJ databases">
        <title>Carnegiea gigantea Genome sequencing and assembly v2.</title>
        <authorList>
            <person name="Copetti D."/>
            <person name="Sanderson M.J."/>
            <person name="Burquez A."/>
            <person name="Wojciechowski M.F."/>
        </authorList>
    </citation>
    <scope>NUCLEOTIDE SEQUENCE</scope>
    <source>
        <strain evidence="11">SGP5-SGP5p</strain>
        <tissue evidence="11">Aerial part</tissue>
    </source>
</reference>
<dbReference type="GO" id="GO:0061709">
    <property type="term" value="P:reticulophagy"/>
    <property type="evidence" value="ECO:0007669"/>
    <property type="project" value="TreeGrafter"/>
</dbReference>
<keyword evidence="9 10" id="KW-0472">Membrane</keyword>
<comment type="subcellular location">
    <subcellularLocation>
        <location evidence="1 10">Preautophagosomal structure membrane</location>
        <topology evidence="1 10">Multi-pass membrane protein</topology>
    </subcellularLocation>
</comment>
<dbReference type="GO" id="GO:0000422">
    <property type="term" value="P:autophagy of mitochondrion"/>
    <property type="evidence" value="ECO:0007669"/>
    <property type="project" value="TreeGrafter"/>
</dbReference>
<evidence type="ECO:0000256" key="4">
    <source>
        <dbReference type="ARBA" id="ARBA00022448"/>
    </source>
</evidence>
<dbReference type="Proteomes" id="UP001153076">
    <property type="component" value="Unassembled WGS sequence"/>
</dbReference>
<dbReference type="AlphaFoldDB" id="A0A9Q1QDG0"/>
<keyword evidence="4 10" id="KW-0813">Transport</keyword>
<organism evidence="11 12">
    <name type="scientific">Carnegiea gigantea</name>
    <dbReference type="NCBI Taxonomy" id="171969"/>
    <lineage>
        <taxon>Eukaryota</taxon>
        <taxon>Viridiplantae</taxon>
        <taxon>Streptophyta</taxon>
        <taxon>Embryophyta</taxon>
        <taxon>Tracheophyta</taxon>
        <taxon>Spermatophyta</taxon>
        <taxon>Magnoliopsida</taxon>
        <taxon>eudicotyledons</taxon>
        <taxon>Gunneridae</taxon>
        <taxon>Pentapetalae</taxon>
        <taxon>Caryophyllales</taxon>
        <taxon>Cactineae</taxon>
        <taxon>Cactaceae</taxon>
        <taxon>Cactoideae</taxon>
        <taxon>Echinocereeae</taxon>
        <taxon>Carnegiea</taxon>
    </lineage>
</organism>